<gene>
    <name evidence="2" type="ORF">SCHPADRAFT_626416</name>
</gene>
<evidence type="ECO:0000313" key="2">
    <source>
        <dbReference type="EMBL" id="KLO07965.1"/>
    </source>
</evidence>
<feature type="region of interest" description="Disordered" evidence="1">
    <location>
        <begin position="170"/>
        <end position="198"/>
    </location>
</feature>
<keyword evidence="3" id="KW-1185">Reference proteome</keyword>
<feature type="compositionally biased region" description="Acidic residues" evidence="1">
    <location>
        <begin position="185"/>
        <end position="195"/>
    </location>
</feature>
<dbReference type="AlphaFoldDB" id="A0A0H2R827"/>
<evidence type="ECO:0000313" key="3">
    <source>
        <dbReference type="Proteomes" id="UP000053477"/>
    </source>
</evidence>
<evidence type="ECO:0008006" key="4">
    <source>
        <dbReference type="Google" id="ProtNLM"/>
    </source>
</evidence>
<proteinExistence type="predicted"/>
<organism evidence="2 3">
    <name type="scientific">Schizopora paradoxa</name>
    <dbReference type="NCBI Taxonomy" id="27342"/>
    <lineage>
        <taxon>Eukaryota</taxon>
        <taxon>Fungi</taxon>
        <taxon>Dikarya</taxon>
        <taxon>Basidiomycota</taxon>
        <taxon>Agaricomycotina</taxon>
        <taxon>Agaricomycetes</taxon>
        <taxon>Hymenochaetales</taxon>
        <taxon>Schizoporaceae</taxon>
        <taxon>Schizopora</taxon>
    </lineage>
</organism>
<name>A0A0H2R827_9AGAM</name>
<evidence type="ECO:0000256" key="1">
    <source>
        <dbReference type="SAM" id="MobiDB-lite"/>
    </source>
</evidence>
<dbReference type="EMBL" id="KQ086112">
    <property type="protein sequence ID" value="KLO07965.1"/>
    <property type="molecule type" value="Genomic_DNA"/>
</dbReference>
<dbReference type="Proteomes" id="UP000053477">
    <property type="component" value="Unassembled WGS sequence"/>
</dbReference>
<accession>A0A0H2R827</accession>
<protein>
    <recommendedName>
        <fullName evidence="4">F-box domain-containing protein</fullName>
    </recommendedName>
</protein>
<sequence>MPPKQRKPRNKPPAKVPLKVPPRKPLVVPAIVIKSIAVIFYDAMGDFLEDTANRNPDSRWSITQRNDYRECLRSMRLVNKHWASASKQVWDRRVIISSVASMKSYLNNNQHKGCALEFWYVHDTDDEYNKQPHTKNHWHLLAETLSFMPNLRYLVVDVRDSPEDALDDEALESRSKQATGTDQSLDLEESQENIEEDRSRGRAVGVEFSGIRSALRAIGKLTQLRGLQLLADFSSLQDDYRAQRYCPYFINICEQLPNLSQLSYLRIRGFSSHCGQDGDAQLTQEYLDGKSPPQSLETLVLELPWKNISYGAVSWLLLPQQTYAIENLLVKFPEGTGFQALNSLGNLGGEIKCSSTSQMRNLRIEFPDKELDSVPDFAAGSFKSHIATVFLQDSPILHSLHVPPLFVPDKIPDTVEELAIIFEYKEPNRFKQVDDEPDLLTKWESNDQNLLRTLSRTDFSSNLDYVKIAVTNDGGSEGAPCTDGMEDWLPQSAQFCDENDILATLYEEMLLEGRMCAFLQFGKVKHYF</sequence>
<dbReference type="InParanoid" id="A0A0H2R827"/>
<reference evidence="2 3" key="1">
    <citation type="submission" date="2015-04" db="EMBL/GenBank/DDBJ databases">
        <title>Complete genome sequence of Schizopora paradoxa KUC8140, a cosmopolitan wood degrader in East Asia.</title>
        <authorList>
            <consortium name="DOE Joint Genome Institute"/>
            <person name="Min B."/>
            <person name="Park H."/>
            <person name="Jang Y."/>
            <person name="Kim J.-J."/>
            <person name="Kim K.H."/>
            <person name="Pangilinan J."/>
            <person name="Lipzen A."/>
            <person name="Riley R."/>
            <person name="Grigoriev I.V."/>
            <person name="Spatafora J.W."/>
            <person name="Choi I.-G."/>
        </authorList>
    </citation>
    <scope>NUCLEOTIDE SEQUENCE [LARGE SCALE GENOMIC DNA]</scope>
    <source>
        <strain evidence="2 3">KUC8140</strain>
    </source>
</reference>